<proteinExistence type="predicted"/>
<dbReference type="EMBL" id="JANAKD010000570">
    <property type="protein sequence ID" value="KAJ3492681.1"/>
    <property type="molecule type" value="Genomic_DNA"/>
</dbReference>
<dbReference type="Proteomes" id="UP001148737">
    <property type="component" value="Unassembled WGS sequence"/>
</dbReference>
<organism evidence="1 2">
    <name type="scientific">Lecanicillium saksenae</name>
    <dbReference type="NCBI Taxonomy" id="468837"/>
    <lineage>
        <taxon>Eukaryota</taxon>
        <taxon>Fungi</taxon>
        <taxon>Dikarya</taxon>
        <taxon>Ascomycota</taxon>
        <taxon>Pezizomycotina</taxon>
        <taxon>Sordariomycetes</taxon>
        <taxon>Hypocreomycetidae</taxon>
        <taxon>Hypocreales</taxon>
        <taxon>Cordycipitaceae</taxon>
        <taxon>Lecanicillium</taxon>
    </lineage>
</organism>
<evidence type="ECO:0000313" key="2">
    <source>
        <dbReference type="Proteomes" id="UP001148737"/>
    </source>
</evidence>
<reference evidence="1" key="1">
    <citation type="submission" date="2022-07" db="EMBL/GenBank/DDBJ databases">
        <title>Genome Sequence of Lecanicillium saksenae.</title>
        <authorList>
            <person name="Buettner E."/>
        </authorList>
    </citation>
    <scope>NUCLEOTIDE SEQUENCE</scope>
    <source>
        <strain evidence="1">VT-O1</strain>
    </source>
</reference>
<keyword evidence="2" id="KW-1185">Reference proteome</keyword>
<sequence length="849" mass="93163">MRGVSSFPRNQRLVVRARTIASKLIEQTTLGLGRRAFRALKGRSWYGEVIDTGTGRRGLPTLRGHLQTTHSQRRASIRDARIRLARMEDPKFDAASSKSPESVTQLLNERPKWRHLFAFTNKQHIYYLGGAALTSAGTATLRAALAIILGRVFDIVASLGSGQISGSVALFRVSRYCILLASLGVAQWIINSAFLGLWVIFGELQATNVRQALFSGLMKMDRTWVDSLPHGITGLVASIQRKIHDLQLATSQVFGYLAADILTAIASIVIAFYTSWKVTLVLLATLPPSLVLLALTSRKIQPAITEQAVNLDSASKIFAASLNGIDIVKICNGYTHETRKYMAHIDKAGKQYRVQARYNSMQIGYTSFWAVAMFVVGFWYGLVLVQQGESPGNVLTTFYAVLAALQGFESLLPNWLIFQQGMNAGQVLKALQAEVGNNSNTDAEAVRPGYFVGAIDLKEVSFSYPTAPTLKSLKKCSLSIPAGEFTFLVGRSGSGKSTIASLIARSYEAAHNSIYVDGIPIERIEKQWLQQHIMLLEQTPVIFNDTLFRNITFGHRDPASVTYHEVQQTCRKFGLESIIATLTGGLHAMIGGKGCPLSGGQRQRIALARAYLRDPPVLILDEPTSALDQHSREMIMNEVREWRRDKTTVIISHDLDSIRFDDFVYVLENGTVSRSGFKRSLKSADLGEFLTEALNEAIKDSAAHIEIKVIPPIAEDIAQNFTSPRRRRSPTHAQSWLMSGTNSSRYSGVSLLSPRLSVLSSPTRVAGINGTLSPTAALCSGALSPNLRSMPQSPGTGRLSSFINRQFRSTPWKASLDLNARELQPPPLKPGLDLESLSSVSEASRANLS</sequence>
<accession>A0ACC1QVM9</accession>
<name>A0ACC1QVM9_9HYPO</name>
<protein>
    <submittedName>
        <fullName evidence="1">Uncharacterized protein</fullName>
    </submittedName>
</protein>
<comment type="caution">
    <text evidence="1">The sequence shown here is derived from an EMBL/GenBank/DDBJ whole genome shotgun (WGS) entry which is preliminary data.</text>
</comment>
<gene>
    <name evidence="1" type="ORF">NLG97_g5212</name>
</gene>
<evidence type="ECO:0000313" key="1">
    <source>
        <dbReference type="EMBL" id="KAJ3492681.1"/>
    </source>
</evidence>